<evidence type="ECO:0000313" key="1">
    <source>
        <dbReference type="EMBL" id="ORC89173.1"/>
    </source>
</evidence>
<evidence type="ECO:0000313" key="2">
    <source>
        <dbReference type="Proteomes" id="UP000192257"/>
    </source>
</evidence>
<feature type="non-terminal residue" evidence="1">
    <location>
        <position position="480"/>
    </location>
</feature>
<dbReference type="AlphaFoldDB" id="A0A1X0NXH0"/>
<dbReference type="OrthoDB" id="263425at2759"/>
<protein>
    <submittedName>
        <fullName evidence="1">Uncharacterized protein</fullName>
    </submittedName>
</protein>
<sequence length="480" mass="55758">MPVSPQYRLFQQRYYLDSSERDAGVSHLWHAHRLAEERLRTGKGITDAPDVDFRHPELMDMQQAKASALMTRLQRRVLDDEKRIVKGNTTLYGHLISATDTANRGRRGMNNMPTKDELQLWYRRDEHMLARQRDRAIQEANKQRDNRFILQHLVNTQPVVTPAKQLAHWYHHDHKKRLQQLSRFKRREPFAGANILRKECKLRVSQDHLDSTDRRTIAQQPALWQQHKVPSIVDTLESGPVIPSLFEASQRYIEGNRTLDFTYRFGDTSTKPRREKKPEWKTISALDPVLINYANDMMLARGGKLPTVRRDEENGITHLWRRGVEKKYRASDKGKDEARRLDAASTCNADADSKGVKSTTVMWETNRWKSRTSVLTLLRDKHRPKSPDTHSMITASDHWEARSMHSGVHGESHRSPTSVIFREPDVENTFSSLRNPDLLLSLTDEPQLYTKSTYDERKTYGKVDSRGNVKPYTIPADEHS</sequence>
<organism evidence="1 2">
    <name type="scientific">Trypanosoma theileri</name>
    <dbReference type="NCBI Taxonomy" id="67003"/>
    <lineage>
        <taxon>Eukaryota</taxon>
        <taxon>Discoba</taxon>
        <taxon>Euglenozoa</taxon>
        <taxon>Kinetoplastea</taxon>
        <taxon>Metakinetoplastina</taxon>
        <taxon>Trypanosomatida</taxon>
        <taxon>Trypanosomatidae</taxon>
        <taxon>Trypanosoma</taxon>
    </lineage>
</organism>
<dbReference type="STRING" id="67003.A0A1X0NXH0"/>
<gene>
    <name evidence="1" type="ORF">TM35_000131770</name>
</gene>
<comment type="caution">
    <text evidence="1">The sequence shown here is derived from an EMBL/GenBank/DDBJ whole genome shotgun (WGS) entry which is preliminary data.</text>
</comment>
<dbReference type="VEuPathDB" id="TriTrypDB:TM35_000131770"/>
<name>A0A1X0NXH0_9TRYP</name>
<dbReference type="Proteomes" id="UP000192257">
    <property type="component" value="Unassembled WGS sequence"/>
</dbReference>
<proteinExistence type="predicted"/>
<keyword evidence="2" id="KW-1185">Reference proteome</keyword>
<dbReference type="RefSeq" id="XP_028883239.1">
    <property type="nucleotide sequence ID" value="XM_029025393.1"/>
</dbReference>
<dbReference type="EMBL" id="NBCO01000013">
    <property type="protein sequence ID" value="ORC89173.1"/>
    <property type="molecule type" value="Genomic_DNA"/>
</dbReference>
<reference evidence="1 2" key="1">
    <citation type="submission" date="2017-03" db="EMBL/GenBank/DDBJ databases">
        <title>An alternative strategy for trypanosome survival in the mammalian bloodstream revealed through genome and transcriptome analysis of the ubiquitous bovine parasite Trypanosoma (Megatrypanum) theileri.</title>
        <authorList>
            <person name="Kelly S."/>
            <person name="Ivens A."/>
            <person name="Mott A."/>
            <person name="O'Neill E."/>
            <person name="Emms D."/>
            <person name="Macleod O."/>
            <person name="Voorheis P."/>
            <person name="Matthews J."/>
            <person name="Matthews K."/>
            <person name="Carrington M."/>
        </authorList>
    </citation>
    <scope>NUCLEOTIDE SEQUENCE [LARGE SCALE GENOMIC DNA]</scope>
    <source>
        <strain evidence="1">Edinburgh</strain>
    </source>
</reference>
<dbReference type="GeneID" id="39985173"/>
<accession>A0A1X0NXH0</accession>